<dbReference type="SUPFAM" id="SSF48695">
    <property type="entry name" value="Multiheme cytochromes"/>
    <property type="match status" value="1"/>
</dbReference>
<keyword evidence="8" id="KW-0560">Oxidoreductase</keyword>
<evidence type="ECO:0000256" key="3">
    <source>
        <dbReference type="ARBA" id="ARBA00011887"/>
    </source>
</evidence>
<dbReference type="GO" id="GO:0019645">
    <property type="term" value="P:anaerobic electron transport chain"/>
    <property type="evidence" value="ECO:0007669"/>
    <property type="project" value="TreeGrafter"/>
</dbReference>
<keyword evidence="14" id="KW-1185">Reference proteome</keyword>
<evidence type="ECO:0000256" key="11">
    <source>
        <dbReference type="SAM" id="MobiDB-lite"/>
    </source>
</evidence>
<dbReference type="InterPro" id="IPR003321">
    <property type="entry name" value="Cyt_c552"/>
</dbReference>
<dbReference type="GO" id="GO:0046872">
    <property type="term" value="F:metal ion binding"/>
    <property type="evidence" value="ECO:0007669"/>
    <property type="project" value="UniProtKB-KW"/>
</dbReference>
<keyword evidence="7" id="KW-0106">Calcium</keyword>
<dbReference type="Gene3D" id="1.20.140.10">
    <property type="entry name" value="Butyryl-CoA Dehydrogenase, subunit A, domain 3"/>
    <property type="match status" value="1"/>
</dbReference>
<comment type="similarity">
    <text evidence="2">Belongs to the cytochrome c-552 family.</text>
</comment>
<dbReference type="AlphaFoldDB" id="A0A4V2JS96"/>
<dbReference type="PANTHER" id="PTHR30633">
    <property type="entry name" value="CYTOCHROME C-552 RESPIRATORY NITRITE REDUCTASE"/>
    <property type="match status" value="1"/>
</dbReference>
<evidence type="ECO:0000256" key="4">
    <source>
        <dbReference type="ARBA" id="ARBA00022617"/>
    </source>
</evidence>
<feature type="region of interest" description="Disordered" evidence="11">
    <location>
        <begin position="461"/>
        <end position="483"/>
    </location>
</feature>
<dbReference type="PANTHER" id="PTHR30633:SF0">
    <property type="entry name" value="CYTOCHROME C-552"/>
    <property type="match status" value="1"/>
</dbReference>
<evidence type="ECO:0000256" key="7">
    <source>
        <dbReference type="ARBA" id="ARBA00022837"/>
    </source>
</evidence>
<dbReference type="PIRSF" id="PIRSF000243">
    <property type="entry name" value="Cyt_c552"/>
    <property type="match status" value="1"/>
</dbReference>
<evidence type="ECO:0000313" key="13">
    <source>
        <dbReference type="EMBL" id="TBT83342.1"/>
    </source>
</evidence>
<comment type="catalytic activity">
    <reaction evidence="10">
        <text>6 Fe(III)-[cytochrome c] + NH4(+) + 2 H2O = 6 Fe(II)-[cytochrome c] + nitrite + 8 H(+)</text>
        <dbReference type="Rhea" id="RHEA:13089"/>
        <dbReference type="Rhea" id="RHEA-COMP:10350"/>
        <dbReference type="Rhea" id="RHEA-COMP:14399"/>
        <dbReference type="ChEBI" id="CHEBI:15377"/>
        <dbReference type="ChEBI" id="CHEBI:15378"/>
        <dbReference type="ChEBI" id="CHEBI:16301"/>
        <dbReference type="ChEBI" id="CHEBI:28938"/>
        <dbReference type="ChEBI" id="CHEBI:29033"/>
        <dbReference type="ChEBI" id="CHEBI:29034"/>
        <dbReference type="EC" id="1.7.2.2"/>
    </reaction>
</comment>
<evidence type="ECO:0000256" key="9">
    <source>
        <dbReference type="ARBA" id="ARBA00023004"/>
    </source>
</evidence>
<protein>
    <recommendedName>
        <fullName evidence="3">nitrite reductase (cytochrome; ammonia-forming)</fullName>
        <ecNumber evidence="3">1.7.2.2</ecNumber>
    </recommendedName>
</protein>
<accession>A0A4V2JS96</accession>
<dbReference type="Proteomes" id="UP000292373">
    <property type="component" value="Unassembled WGS sequence"/>
</dbReference>
<evidence type="ECO:0000256" key="10">
    <source>
        <dbReference type="ARBA" id="ARBA00049131"/>
    </source>
</evidence>
<comment type="subcellular location">
    <subcellularLocation>
        <location evidence="1">Cell envelope</location>
    </subcellularLocation>
</comment>
<sequence>MQTEKKKDRRFLMAGVFLVAGALVTVGIASMLMSVFERRAEGENPYFRIAELSETTYDPAVWGQNFPLQYEGWRLTSEMPADEQVAQTPTATDPRTVKAKSKLAHDPRLVTMWQGYAFAVEYNEPRGHAYMLEDQRLVKRVQDPFKQPGACLNCHTSLPEVVDTLGNGDKDAGWAAMNKMPYAEATEFAKHPVGCIDCHDPQTMKLRVTRPAFEEGIKEYKAGQGVANYDVNTMATPQEMRNFVCAQCHVEYYFKGDEKTLTFPWDKGLTADDALAYYDEVGFSDFTHKLTGAPVVKAQHPDFETFSQGVHAKSGVTCADCHMPYQREGAAKVSNHQIASPMRSDETINASCLTCHSTTEQAMRDRVAGIHDTYEQTKNVAFDALTALIYDIEAAKNDGTATDRIEAAYGFQRKAQFFLDYVVSENSRGFHAPAYTNRLLNDVTDASRRGQMALRGVTYAPAGPAESVPDGTFPVPLAPSKEA</sequence>
<organism evidence="13 14">
    <name type="scientific">Propioniciclava sinopodophylli</name>
    <dbReference type="NCBI Taxonomy" id="1837344"/>
    <lineage>
        <taxon>Bacteria</taxon>
        <taxon>Bacillati</taxon>
        <taxon>Actinomycetota</taxon>
        <taxon>Actinomycetes</taxon>
        <taxon>Propionibacteriales</taxon>
        <taxon>Propionibacteriaceae</taxon>
        <taxon>Propioniciclava</taxon>
    </lineage>
</organism>
<evidence type="ECO:0000256" key="12">
    <source>
        <dbReference type="SAM" id="Phobius"/>
    </source>
</evidence>
<evidence type="ECO:0000256" key="6">
    <source>
        <dbReference type="ARBA" id="ARBA00022729"/>
    </source>
</evidence>
<keyword evidence="12" id="KW-1133">Transmembrane helix</keyword>
<feature type="transmembrane region" description="Helical" evidence="12">
    <location>
        <begin position="12"/>
        <end position="36"/>
    </location>
</feature>
<proteinExistence type="inferred from homology"/>
<evidence type="ECO:0000256" key="8">
    <source>
        <dbReference type="ARBA" id="ARBA00023002"/>
    </source>
</evidence>
<keyword evidence="4" id="KW-0349">Heme</keyword>
<dbReference type="OrthoDB" id="9780421at2"/>
<keyword evidence="12" id="KW-0472">Membrane</keyword>
<dbReference type="GO" id="GO:0020037">
    <property type="term" value="F:heme binding"/>
    <property type="evidence" value="ECO:0007669"/>
    <property type="project" value="TreeGrafter"/>
</dbReference>
<name>A0A4V2JS96_9ACTN</name>
<dbReference type="GO" id="GO:0030288">
    <property type="term" value="C:outer membrane-bounded periplasmic space"/>
    <property type="evidence" value="ECO:0007669"/>
    <property type="project" value="TreeGrafter"/>
</dbReference>
<keyword evidence="12" id="KW-0812">Transmembrane</keyword>
<comment type="caution">
    <text evidence="13">The sequence shown here is derived from an EMBL/GenBank/DDBJ whole genome shotgun (WGS) entry which is preliminary data.</text>
</comment>
<dbReference type="Pfam" id="PF02335">
    <property type="entry name" value="Cytochrom_C552"/>
    <property type="match status" value="1"/>
</dbReference>
<reference evidence="13 14" key="1">
    <citation type="submission" date="2019-01" db="EMBL/GenBank/DDBJ databases">
        <title>Lactibacter flavus gen. nov., sp. nov., a novel bacterium of the family Propionibacteriaceae isolated from raw milk and dairy products.</title>
        <authorList>
            <person name="Huptas C."/>
            <person name="Wenning M."/>
            <person name="Breitenwieser F."/>
            <person name="Doll E."/>
            <person name="Von Neubeck M."/>
            <person name="Busse H.-J."/>
            <person name="Scherer S."/>
        </authorList>
    </citation>
    <scope>NUCLEOTIDE SEQUENCE [LARGE SCALE GENOMIC DNA]</scope>
    <source>
        <strain evidence="13 14">KCTC 33808</strain>
    </source>
</reference>
<evidence type="ECO:0000256" key="5">
    <source>
        <dbReference type="ARBA" id="ARBA00022723"/>
    </source>
</evidence>
<dbReference type="EMBL" id="SDMQ01000012">
    <property type="protein sequence ID" value="TBT83342.1"/>
    <property type="molecule type" value="Genomic_DNA"/>
</dbReference>
<dbReference type="EC" id="1.7.2.2" evidence="3"/>
<keyword evidence="9" id="KW-0408">Iron</keyword>
<dbReference type="CDD" id="cd00548">
    <property type="entry name" value="NrfA-like"/>
    <property type="match status" value="1"/>
</dbReference>
<keyword evidence="5" id="KW-0479">Metal-binding</keyword>
<dbReference type="RefSeq" id="WP_131169159.1">
    <property type="nucleotide sequence ID" value="NZ_SDMQ01000012.1"/>
</dbReference>
<gene>
    <name evidence="13" type="ORF">ET989_11685</name>
</gene>
<keyword evidence="6" id="KW-0732">Signal</keyword>
<evidence type="ECO:0000256" key="1">
    <source>
        <dbReference type="ARBA" id="ARBA00004196"/>
    </source>
</evidence>
<dbReference type="GO" id="GO:0042279">
    <property type="term" value="F:nitrite reductase (cytochrome, ammonia-forming) activity"/>
    <property type="evidence" value="ECO:0007669"/>
    <property type="project" value="UniProtKB-EC"/>
</dbReference>
<evidence type="ECO:0000256" key="2">
    <source>
        <dbReference type="ARBA" id="ARBA00009288"/>
    </source>
</evidence>
<dbReference type="Gene3D" id="1.10.1130.10">
    <property type="entry name" value="Flavocytochrome C3, Chain A"/>
    <property type="match status" value="1"/>
</dbReference>
<evidence type="ECO:0000313" key="14">
    <source>
        <dbReference type="Proteomes" id="UP000292373"/>
    </source>
</evidence>
<dbReference type="InterPro" id="IPR036280">
    <property type="entry name" value="Multihaem_cyt_sf"/>
</dbReference>